<feature type="region of interest" description="Disordered" evidence="8">
    <location>
        <begin position="1"/>
        <end position="40"/>
    </location>
</feature>
<protein>
    <recommendedName>
        <fullName evidence="11">C2H2-type domain-containing protein</fullName>
    </recommendedName>
</protein>
<evidence type="ECO:0000256" key="2">
    <source>
        <dbReference type="ARBA" id="ARBA00022473"/>
    </source>
</evidence>
<organism evidence="9 10">
    <name type="scientific">Crotalaria pallida</name>
    <name type="common">Smooth rattlebox</name>
    <name type="synonym">Crotalaria striata</name>
    <dbReference type="NCBI Taxonomy" id="3830"/>
    <lineage>
        <taxon>Eukaryota</taxon>
        <taxon>Viridiplantae</taxon>
        <taxon>Streptophyta</taxon>
        <taxon>Embryophyta</taxon>
        <taxon>Tracheophyta</taxon>
        <taxon>Spermatophyta</taxon>
        <taxon>Magnoliopsida</taxon>
        <taxon>eudicotyledons</taxon>
        <taxon>Gunneridae</taxon>
        <taxon>Pentapetalae</taxon>
        <taxon>rosids</taxon>
        <taxon>fabids</taxon>
        <taxon>Fabales</taxon>
        <taxon>Fabaceae</taxon>
        <taxon>Papilionoideae</taxon>
        <taxon>50 kb inversion clade</taxon>
        <taxon>genistoids sensu lato</taxon>
        <taxon>core genistoids</taxon>
        <taxon>Crotalarieae</taxon>
        <taxon>Crotalaria</taxon>
    </lineage>
</organism>
<evidence type="ECO:0000313" key="9">
    <source>
        <dbReference type="EMBL" id="KAK7275261.1"/>
    </source>
</evidence>
<dbReference type="GO" id="GO:0048653">
    <property type="term" value="P:anther development"/>
    <property type="evidence" value="ECO:0007669"/>
    <property type="project" value="UniProtKB-ARBA"/>
</dbReference>
<evidence type="ECO:0000256" key="8">
    <source>
        <dbReference type="SAM" id="MobiDB-lite"/>
    </source>
</evidence>
<evidence type="ECO:0000256" key="3">
    <source>
        <dbReference type="ARBA" id="ARBA00022723"/>
    </source>
</evidence>
<dbReference type="PANTHER" id="PTHR45730:SF32">
    <property type="entry name" value="ZINC FINGER PROTEIN JAGGED"/>
    <property type="match status" value="1"/>
</dbReference>
<keyword evidence="6" id="KW-0862">Zinc</keyword>
<keyword evidence="10" id="KW-1185">Reference proteome</keyword>
<dbReference type="GO" id="GO:0008270">
    <property type="term" value="F:zinc ion binding"/>
    <property type="evidence" value="ECO:0007669"/>
    <property type="project" value="UniProtKB-KW"/>
</dbReference>
<dbReference type="FunFam" id="3.30.160.60:FF:002425">
    <property type="entry name" value="Zinc finger protein STAMENLESS 1"/>
    <property type="match status" value="1"/>
</dbReference>
<dbReference type="GO" id="GO:0005634">
    <property type="term" value="C:nucleus"/>
    <property type="evidence" value="ECO:0007669"/>
    <property type="project" value="UniProtKB-SubCell"/>
</dbReference>
<dbReference type="InterPro" id="IPR045320">
    <property type="entry name" value="JAGGED/SL1-like"/>
</dbReference>
<name>A0AAN9IJS2_CROPI</name>
<evidence type="ECO:0008006" key="11">
    <source>
        <dbReference type="Google" id="ProtNLM"/>
    </source>
</evidence>
<evidence type="ECO:0000313" key="10">
    <source>
        <dbReference type="Proteomes" id="UP001372338"/>
    </source>
</evidence>
<feature type="compositionally biased region" description="Basic residues" evidence="8">
    <location>
        <begin position="173"/>
        <end position="184"/>
    </location>
</feature>
<comment type="caution">
    <text evidence="9">The sequence shown here is derived from an EMBL/GenBank/DDBJ whole genome shotgun (WGS) entry which is preliminary data.</text>
</comment>
<keyword evidence="2" id="KW-0217">Developmental protein</keyword>
<evidence type="ECO:0000256" key="1">
    <source>
        <dbReference type="ARBA" id="ARBA00004123"/>
    </source>
</evidence>
<dbReference type="GO" id="GO:0003700">
    <property type="term" value="F:DNA-binding transcription factor activity"/>
    <property type="evidence" value="ECO:0007669"/>
    <property type="project" value="InterPro"/>
</dbReference>
<keyword evidence="3" id="KW-0479">Metal-binding</keyword>
<keyword evidence="5" id="KW-0221">Differentiation</keyword>
<feature type="region of interest" description="Disordered" evidence="8">
    <location>
        <begin position="110"/>
        <end position="184"/>
    </location>
</feature>
<proteinExistence type="predicted"/>
<accession>A0AAN9IJS2</accession>
<dbReference type="GO" id="GO:0030154">
    <property type="term" value="P:cell differentiation"/>
    <property type="evidence" value="ECO:0007669"/>
    <property type="project" value="UniProtKB-KW"/>
</dbReference>
<keyword evidence="4" id="KW-0863">Zinc-finger</keyword>
<dbReference type="EMBL" id="JAYWIO010000003">
    <property type="protein sequence ID" value="KAK7275261.1"/>
    <property type="molecule type" value="Genomic_DNA"/>
</dbReference>
<feature type="compositionally biased region" description="Low complexity" evidence="8">
    <location>
        <begin position="122"/>
        <end position="136"/>
    </location>
</feature>
<dbReference type="Proteomes" id="UP001372338">
    <property type="component" value="Unassembled WGS sequence"/>
</dbReference>
<dbReference type="AlphaFoldDB" id="A0AAN9IJS2"/>
<evidence type="ECO:0000256" key="6">
    <source>
        <dbReference type="ARBA" id="ARBA00022833"/>
    </source>
</evidence>
<dbReference type="PANTHER" id="PTHR45730">
    <property type="entry name" value="ZINC FINGER PROTEIN JAGGED"/>
    <property type="match status" value="1"/>
</dbReference>
<feature type="compositionally biased region" description="Pro residues" evidence="8">
    <location>
        <begin position="137"/>
        <end position="152"/>
    </location>
</feature>
<sequence length="276" mass="30841">MVKRPEGGNPLDLNHTPDEYSRDAVGCSSRKKKSGVKDGKDECGKVYECRFCSLKFCKSQALGGHMNQRETETLNHARQLVFRNDHNLTSQVAPRLGCCQPIAQGSYLPASNMGDPKKPLKFPKYLSSSSSSINIMPPRPSPPPPPPSPHPHQPFLYTSPTRPQLSFSSSHYPHSHPHHHHHQHSVNDYYVGHVLSSTQRLEHHHHHNLNNSSNYTCIGAPVGQAFLGGGNKDKSLQNNNPEEGLNYWGRSYSSGTQQQQQRLDPSSVINRFQDGF</sequence>
<evidence type="ECO:0000256" key="4">
    <source>
        <dbReference type="ARBA" id="ARBA00022771"/>
    </source>
</evidence>
<keyword evidence="7" id="KW-0539">Nucleus</keyword>
<comment type="subcellular location">
    <subcellularLocation>
        <location evidence="1">Nucleus</location>
    </subcellularLocation>
</comment>
<evidence type="ECO:0000256" key="7">
    <source>
        <dbReference type="ARBA" id="ARBA00023242"/>
    </source>
</evidence>
<feature type="compositionally biased region" description="Polar residues" evidence="8">
    <location>
        <begin position="156"/>
        <end position="165"/>
    </location>
</feature>
<evidence type="ECO:0000256" key="5">
    <source>
        <dbReference type="ARBA" id="ARBA00022782"/>
    </source>
</evidence>
<gene>
    <name evidence="9" type="ORF">RIF29_16371</name>
</gene>
<reference evidence="9 10" key="1">
    <citation type="submission" date="2024-01" db="EMBL/GenBank/DDBJ databases">
        <title>The genomes of 5 underutilized Papilionoideae crops provide insights into root nodulation and disease resistanc.</title>
        <authorList>
            <person name="Yuan L."/>
        </authorList>
    </citation>
    <scope>NUCLEOTIDE SEQUENCE [LARGE SCALE GENOMIC DNA]</scope>
    <source>
        <strain evidence="9">ZHUSHIDOU_FW_LH</strain>
        <tissue evidence="9">Leaf</tissue>
    </source>
</reference>
<dbReference type="GO" id="GO:0048440">
    <property type="term" value="P:carpel development"/>
    <property type="evidence" value="ECO:0007669"/>
    <property type="project" value="UniProtKB-ARBA"/>
</dbReference>